<dbReference type="InterPro" id="IPR016181">
    <property type="entry name" value="Acyl_CoA_acyltransferase"/>
</dbReference>
<dbReference type="PROSITE" id="PS51186">
    <property type="entry name" value="GNAT"/>
    <property type="match status" value="1"/>
</dbReference>
<comment type="caution">
    <text evidence="2">The sequence shown here is derived from an EMBL/GenBank/DDBJ whole genome shotgun (WGS) entry which is preliminary data.</text>
</comment>
<dbReference type="Pfam" id="PF00583">
    <property type="entry name" value="Acetyltransf_1"/>
    <property type="match status" value="1"/>
</dbReference>
<evidence type="ECO:0000313" key="2">
    <source>
        <dbReference type="EMBL" id="MFC7361215.1"/>
    </source>
</evidence>
<name>A0ABW2N5N8_9ACTN</name>
<evidence type="ECO:0000313" key="3">
    <source>
        <dbReference type="Proteomes" id="UP001596524"/>
    </source>
</evidence>
<dbReference type="Gene3D" id="3.40.630.30">
    <property type="match status" value="1"/>
</dbReference>
<feature type="domain" description="N-acetyltransferase" evidence="1">
    <location>
        <begin position="116"/>
        <end position="273"/>
    </location>
</feature>
<evidence type="ECO:0000259" key="1">
    <source>
        <dbReference type="PROSITE" id="PS51186"/>
    </source>
</evidence>
<gene>
    <name evidence="2" type="ORF">ACFQO6_13135</name>
</gene>
<dbReference type="InterPro" id="IPR000182">
    <property type="entry name" value="GNAT_dom"/>
</dbReference>
<accession>A0ABW2N5N8</accession>
<dbReference type="SUPFAM" id="SSF55729">
    <property type="entry name" value="Acyl-CoA N-acyltransferases (Nat)"/>
    <property type="match status" value="1"/>
</dbReference>
<dbReference type="RefSeq" id="WP_255888275.1">
    <property type="nucleotide sequence ID" value="NZ_JAFMZM010000001.1"/>
</dbReference>
<organism evidence="2 3">
    <name type="scientific">Nocardioides astragali</name>
    <dbReference type="NCBI Taxonomy" id="1776736"/>
    <lineage>
        <taxon>Bacteria</taxon>
        <taxon>Bacillati</taxon>
        <taxon>Actinomycetota</taxon>
        <taxon>Actinomycetes</taxon>
        <taxon>Propionibacteriales</taxon>
        <taxon>Nocardioidaceae</taxon>
        <taxon>Nocardioides</taxon>
    </lineage>
</organism>
<protein>
    <submittedName>
        <fullName evidence="2">GNAT family N-acetyltransferase</fullName>
    </submittedName>
</protein>
<dbReference type="CDD" id="cd04301">
    <property type="entry name" value="NAT_SF"/>
    <property type="match status" value="1"/>
</dbReference>
<dbReference type="EMBL" id="JBHTCH010000014">
    <property type="protein sequence ID" value="MFC7361215.1"/>
    <property type="molecule type" value="Genomic_DNA"/>
</dbReference>
<keyword evidence="3" id="KW-1185">Reference proteome</keyword>
<reference evidence="3" key="1">
    <citation type="journal article" date="2019" name="Int. J. Syst. Evol. Microbiol.">
        <title>The Global Catalogue of Microorganisms (GCM) 10K type strain sequencing project: providing services to taxonomists for standard genome sequencing and annotation.</title>
        <authorList>
            <consortium name="The Broad Institute Genomics Platform"/>
            <consortium name="The Broad Institute Genome Sequencing Center for Infectious Disease"/>
            <person name="Wu L."/>
            <person name="Ma J."/>
        </authorList>
    </citation>
    <scope>NUCLEOTIDE SEQUENCE [LARGE SCALE GENOMIC DNA]</scope>
    <source>
        <strain evidence="3">FCH27</strain>
    </source>
</reference>
<sequence length="273" mass="29626">MHVNSLGFRTDLALLTASGSVVEDRGTHLVVRSPDNPSYFWGNFILLAQPPVPGGEREVVAAFHTEFPLADHVSIGIDTADLTDEARSAFEAAGLTVDVAVVLTASSLRPPQEVGAEVRALEGDEDWEARARLSRELYPETSEESFMTFARRKNTQERRLVDAGRGARFGAFVDGRLVSTAGIFVTEEGVARFQSVETHPEHRRQGLAAAVTHVAGQHGLDHLLQGAGVRTLVIVADTDGEAIGVYRRLGFTDSERQLMMEKRSGEWASMGGS</sequence>
<dbReference type="Proteomes" id="UP001596524">
    <property type="component" value="Unassembled WGS sequence"/>
</dbReference>
<proteinExistence type="predicted"/>